<comment type="caution">
    <text evidence="2">The sequence shown here is derived from an EMBL/GenBank/DDBJ whole genome shotgun (WGS) entry which is preliminary data.</text>
</comment>
<protein>
    <recommendedName>
        <fullName evidence="4">Reverse transcriptase domain-containing protein</fullName>
    </recommendedName>
</protein>
<dbReference type="Proteomes" id="UP001151760">
    <property type="component" value="Unassembled WGS sequence"/>
</dbReference>
<proteinExistence type="predicted"/>
<sequence length="259" mass="29052">MNMHDHHRGKDNQRGLPILLAIIEEETTMHDGIWRMLKMTQAWGLSMDASDYAHSDVMSLRTTVVAQSALISERDYNTDGRGFRGSKWTPAKGPRHCLMQPGEASTVPRFDYVIAMQCQPKMAPKRRTTRLNPNATTNITSPDTHTLHLSLKAPNFMAMIDEVVNTGFKALAHELSDSLMVSTKMESVYSISNYTVACQVKFATCTLQGNALTWWNSHVKTTTHEAAHAMPWRTLKKMMTDSLSSSFFSVSRQLARASS</sequence>
<reference evidence="2" key="2">
    <citation type="submission" date="2022-01" db="EMBL/GenBank/DDBJ databases">
        <authorList>
            <person name="Yamashiro T."/>
            <person name="Shiraishi A."/>
            <person name="Satake H."/>
            <person name="Nakayama K."/>
        </authorList>
    </citation>
    <scope>NUCLEOTIDE SEQUENCE</scope>
</reference>
<evidence type="ECO:0000313" key="2">
    <source>
        <dbReference type="EMBL" id="GJT06980.1"/>
    </source>
</evidence>
<gene>
    <name evidence="1" type="ORF">Tco_0725217</name>
    <name evidence="2" type="ORF">Tco_0841442</name>
</gene>
<organism evidence="2 3">
    <name type="scientific">Tanacetum coccineum</name>
    <dbReference type="NCBI Taxonomy" id="301880"/>
    <lineage>
        <taxon>Eukaryota</taxon>
        <taxon>Viridiplantae</taxon>
        <taxon>Streptophyta</taxon>
        <taxon>Embryophyta</taxon>
        <taxon>Tracheophyta</taxon>
        <taxon>Spermatophyta</taxon>
        <taxon>Magnoliopsida</taxon>
        <taxon>eudicotyledons</taxon>
        <taxon>Gunneridae</taxon>
        <taxon>Pentapetalae</taxon>
        <taxon>asterids</taxon>
        <taxon>campanulids</taxon>
        <taxon>Asterales</taxon>
        <taxon>Asteraceae</taxon>
        <taxon>Asteroideae</taxon>
        <taxon>Anthemideae</taxon>
        <taxon>Anthemidinae</taxon>
        <taxon>Tanacetum</taxon>
    </lineage>
</organism>
<reference evidence="2" key="1">
    <citation type="journal article" date="2022" name="Int. J. Mol. Sci.">
        <title>Draft Genome of Tanacetum Coccineum: Genomic Comparison of Closely Related Tanacetum-Family Plants.</title>
        <authorList>
            <person name="Yamashiro T."/>
            <person name="Shiraishi A."/>
            <person name="Nakayama K."/>
            <person name="Satake H."/>
        </authorList>
    </citation>
    <scope>NUCLEOTIDE SEQUENCE</scope>
</reference>
<dbReference type="EMBL" id="BQNB010012713">
    <property type="protein sequence ID" value="GJT06980.1"/>
    <property type="molecule type" value="Genomic_DNA"/>
</dbReference>
<name>A0ABQ5AWD2_9ASTR</name>
<evidence type="ECO:0000313" key="3">
    <source>
        <dbReference type="Proteomes" id="UP001151760"/>
    </source>
</evidence>
<keyword evidence="3" id="KW-1185">Reference proteome</keyword>
<evidence type="ECO:0000313" key="1">
    <source>
        <dbReference type="EMBL" id="GJS75336.1"/>
    </source>
</evidence>
<dbReference type="EMBL" id="BQNB010010296">
    <property type="protein sequence ID" value="GJS75336.1"/>
    <property type="molecule type" value="Genomic_DNA"/>
</dbReference>
<evidence type="ECO:0008006" key="4">
    <source>
        <dbReference type="Google" id="ProtNLM"/>
    </source>
</evidence>
<accession>A0ABQ5AWD2</accession>